<dbReference type="InterPro" id="IPR008405">
    <property type="entry name" value="ApoL"/>
</dbReference>
<comment type="caution">
    <text evidence="4">The sequence shown here is derived from an EMBL/GenBank/DDBJ whole genome shotgun (WGS) entry which is preliminary data.</text>
</comment>
<accession>A0A8J6KHX8</accession>
<keyword evidence="3" id="KW-0472">Membrane</keyword>
<feature type="coiled-coil region" evidence="2">
    <location>
        <begin position="107"/>
        <end position="134"/>
    </location>
</feature>
<dbReference type="Proteomes" id="UP000770717">
    <property type="component" value="Unassembled WGS sequence"/>
</dbReference>
<feature type="transmembrane region" description="Helical" evidence="3">
    <location>
        <begin position="79"/>
        <end position="102"/>
    </location>
</feature>
<evidence type="ECO:0000313" key="5">
    <source>
        <dbReference type="Proteomes" id="UP000770717"/>
    </source>
</evidence>
<dbReference type="GO" id="GO:0016020">
    <property type="term" value="C:membrane"/>
    <property type="evidence" value="ECO:0007669"/>
    <property type="project" value="TreeGrafter"/>
</dbReference>
<evidence type="ECO:0000313" key="4">
    <source>
        <dbReference type="EMBL" id="KAG9494508.1"/>
    </source>
</evidence>
<name>A0A8J6KHX8_ELECQ</name>
<evidence type="ECO:0000256" key="3">
    <source>
        <dbReference type="SAM" id="Phobius"/>
    </source>
</evidence>
<protein>
    <recommendedName>
        <fullName evidence="6">Apolipoprotein L3</fullName>
    </recommendedName>
</protein>
<feature type="transmembrane region" description="Helical" evidence="3">
    <location>
        <begin position="48"/>
        <end position="73"/>
    </location>
</feature>
<dbReference type="PANTHER" id="PTHR14096">
    <property type="entry name" value="APOLIPOPROTEIN L"/>
    <property type="match status" value="1"/>
</dbReference>
<dbReference type="GO" id="GO:0005576">
    <property type="term" value="C:extracellular region"/>
    <property type="evidence" value="ECO:0007669"/>
    <property type="project" value="InterPro"/>
</dbReference>
<evidence type="ECO:0008006" key="6">
    <source>
        <dbReference type="Google" id="ProtNLM"/>
    </source>
</evidence>
<comment type="similarity">
    <text evidence="1">Belongs to the apolipoprotein L family.</text>
</comment>
<keyword evidence="2" id="KW-0175">Coiled coil</keyword>
<gene>
    <name evidence="4" type="ORF">GDO78_002038</name>
</gene>
<reference evidence="4" key="1">
    <citation type="thesis" date="2020" institute="ProQuest LLC" country="789 East Eisenhower Parkway, Ann Arbor, MI, USA">
        <title>Comparative Genomics and Chromosome Evolution.</title>
        <authorList>
            <person name="Mudd A.B."/>
        </authorList>
    </citation>
    <scope>NUCLEOTIDE SEQUENCE</scope>
    <source>
        <strain evidence="4">HN-11 Male</strain>
        <tissue evidence="4">Kidney and liver</tissue>
    </source>
</reference>
<dbReference type="AlphaFoldDB" id="A0A8J6KHX8"/>
<evidence type="ECO:0000256" key="2">
    <source>
        <dbReference type="SAM" id="Coils"/>
    </source>
</evidence>
<keyword evidence="3" id="KW-0812">Transmembrane</keyword>
<dbReference type="OrthoDB" id="6363454at2759"/>
<keyword evidence="3" id="KW-1133">Transmembrane helix</keyword>
<keyword evidence="5" id="KW-1185">Reference proteome</keyword>
<evidence type="ECO:0000256" key="1">
    <source>
        <dbReference type="ARBA" id="ARBA00010090"/>
    </source>
</evidence>
<dbReference type="GO" id="GO:0006869">
    <property type="term" value="P:lipid transport"/>
    <property type="evidence" value="ECO:0007669"/>
    <property type="project" value="InterPro"/>
</dbReference>
<sequence>MKLFQQIKEYLRGFKGLVRNLIEKIESCIIEMTTIAEDLDKFHRGATIASVTGSSFGIAGGITTIVGLALASVTLGASLIVSGVGIGVAVAGGVTGASASIADTVNMKKKSNKVQELVNQINEMMKGLKEISDNISSEVENIQVRFNEDELFDSTRVLGRSVLSAVEASRMTQLGKISTVASRGAQLATRGVQAAAVISGVLAAVFIIIDAIFIVKGAIDLHKGSKTEEAASIRACAEELKIISLDLQEEHDKCSKELSFIFKY</sequence>
<dbReference type="GO" id="GO:0042157">
    <property type="term" value="P:lipoprotein metabolic process"/>
    <property type="evidence" value="ECO:0007669"/>
    <property type="project" value="InterPro"/>
</dbReference>
<dbReference type="Pfam" id="PF05461">
    <property type="entry name" value="ApoL"/>
    <property type="match status" value="1"/>
</dbReference>
<dbReference type="PANTHER" id="PTHR14096:SF27">
    <property type="entry name" value="APOLIPOPROTEIN L2"/>
    <property type="match status" value="1"/>
</dbReference>
<dbReference type="GO" id="GO:0008289">
    <property type="term" value="F:lipid binding"/>
    <property type="evidence" value="ECO:0007669"/>
    <property type="project" value="InterPro"/>
</dbReference>
<organism evidence="4 5">
    <name type="scientific">Eleutherodactylus coqui</name>
    <name type="common">Puerto Rican coqui</name>
    <dbReference type="NCBI Taxonomy" id="57060"/>
    <lineage>
        <taxon>Eukaryota</taxon>
        <taxon>Metazoa</taxon>
        <taxon>Chordata</taxon>
        <taxon>Craniata</taxon>
        <taxon>Vertebrata</taxon>
        <taxon>Euteleostomi</taxon>
        <taxon>Amphibia</taxon>
        <taxon>Batrachia</taxon>
        <taxon>Anura</taxon>
        <taxon>Neobatrachia</taxon>
        <taxon>Hyloidea</taxon>
        <taxon>Eleutherodactylidae</taxon>
        <taxon>Eleutherodactylinae</taxon>
        <taxon>Eleutherodactylus</taxon>
        <taxon>Eleutherodactylus</taxon>
    </lineage>
</organism>
<dbReference type="EMBL" id="WNTK01000001">
    <property type="protein sequence ID" value="KAG9494508.1"/>
    <property type="molecule type" value="Genomic_DNA"/>
</dbReference>
<feature type="transmembrane region" description="Helical" evidence="3">
    <location>
        <begin position="192"/>
        <end position="215"/>
    </location>
</feature>
<proteinExistence type="inferred from homology"/>